<feature type="region of interest" description="Disordered" evidence="1">
    <location>
        <begin position="1"/>
        <end position="39"/>
    </location>
</feature>
<comment type="caution">
    <text evidence="2">The sequence shown here is derived from an EMBL/GenBank/DDBJ whole genome shotgun (WGS) entry which is preliminary data.</text>
</comment>
<feature type="non-terminal residue" evidence="2">
    <location>
        <position position="138"/>
    </location>
</feature>
<gene>
    <name evidence="2" type="ORF">AKO1_007051</name>
</gene>
<proteinExistence type="predicted"/>
<sequence length="138" mass="14703">MSTTTGPSSNKKHDSQDASDTMTDREADLNSSSTTPKDFAMFPLYPISLSPASMSSNTTPRNGFDGYTFMSSPSNLFSPSSGGIMFPIGLDGDSGVPTPRALGGNGSSYKSFDQSEFDNETGFKLANVDWSKKQVKDS</sequence>
<name>A0AAW2YSA4_9EUKA</name>
<feature type="compositionally biased region" description="Basic and acidic residues" evidence="1">
    <location>
        <begin position="11"/>
        <end position="28"/>
    </location>
</feature>
<keyword evidence="3" id="KW-1185">Reference proteome</keyword>
<dbReference type="EMBL" id="JAOPGA020000624">
    <property type="protein sequence ID" value="KAL0480080.1"/>
    <property type="molecule type" value="Genomic_DNA"/>
</dbReference>
<accession>A0AAW2YSA4</accession>
<organism evidence="2 3">
    <name type="scientific">Acrasis kona</name>
    <dbReference type="NCBI Taxonomy" id="1008807"/>
    <lineage>
        <taxon>Eukaryota</taxon>
        <taxon>Discoba</taxon>
        <taxon>Heterolobosea</taxon>
        <taxon>Tetramitia</taxon>
        <taxon>Eutetramitia</taxon>
        <taxon>Acrasidae</taxon>
        <taxon>Acrasis</taxon>
    </lineage>
</organism>
<evidence type="ECO:0000313" key="3">
    <source>
        <dbReference type="Proteomes" id="UP001431209"/>
    </source>
</evidence>
<evidence type="ECO:0000313" key="2">
    <source>
        <dbReference type="EMBL" id="KAL0480080.1"/>
    </source>
</evidence>
<protein>
    <submittedName>
        <fullName evidence="2">Uncharacterized protein</fullName>
    </submittedName>
</protein>
<dbReference type="Proteomes" id="UP001431209">
    <property type="component" value="Unassembled WGS sequence"/>
</dbReference>
<dbReference type="AlphaFoldDB" id="A0AAW2YSA4"/>
<evidence type="ECO:0000256" key="1">
    <source>
        <dbReference type="SAM" id="MobiDB-lite"/>
    </source>
</evidence>
<reference evidence="2 3" key="1">
    <citation type="submission" date="2024-03" db="EMBL/GenBank/DDBJ databases">
        <title>The Acrasis kona genome and developmental transcriptomes reveal deep origins of eukaryotic multicellular pathways.</title>
        <authorList>
            <person name="Sheikh S."/>
            <person name="Fu C.-J."/>
            <person name="Brown M.W."/>
            <person name="Baldauf S.L."/>
        </authorList>
    </citation>
    <scope>NUCLEOTIDE SEQUENCE [LARGE SCALE GENOMIC DNA]</scope>
    <source>
        <strain evidence="2 3">ATCC MYA-3509</strain>
    </source>
</reference>